<keyword evidence="1 3" id="KW-0238">DNA-binding</keyword>
<organism evidence="6 7">
    <name type="scientific">Alteromonas hispanica</name>
    <dbReference type="NCBI Taxonomy" id="315421"/>
    <lineage>
        <taxon>Bacteria</taxon>
        <taxon>Pseudomonadati</taxon>
        <taxon>Pseudomonadota</taxon>
        <taxon>Gammaproteobacteria</taxon>
        <taxon>Alteromonadales</taxon>
        <taxon>Alteromonadaceae</taxon>
        <taxon>Alteromonas/Salinimonas group</taxon>
        <taxon>Alteromonas</taxon>
    </lineage>
</organism>
<dbReference type="PROSITE" id="PS50110">
    <property type="entry name" value="RESPONSE_REGULATORY"/>
    <property type="match status" value="1"/>
</dbReference>
<keyword evidence="7" id="KW-1185">Reference proteome</keyword>
<dbReference type="GO" id="GO:0000156">
    <property type="term" value="F:phosphorelay response regulator activity"/>
    <property type="evidence" value="ECO:0007669"/>
    <property type="project" value="TreeGrafter"/>
</dbReference>
<dbReference type="CDD" id="cd00383">
    <property type="entry name" value="trans_reg_C"/>
    <property type="match status" value="1"/>
</dbReference>
<dbReference type="PANTHER" id="PTHR48111:SF50">
    <property type="entry name" value="KDP OPERON TRANSCRIPTIONAL REGULATORY PROTEIN KDPE"/>
    <property type="match status" value="1"/>
</dbReference>
<dbReference type="PANTHER" id="PTHR48111">
    <property type="entry name" value="REGULATOR OF RPOS"/>
    <property type="match status" value="1"/>
</dbReference>
<evidence type="ECO:0000256" key="2">
    <source>
        <dbReference type="PROSITE-ProRule" id="PRU00169"/>
    </source>
</evidence>
<dbReference type="PROSITE" id="PS51755">
    <property type="entry name" value="OMPR_PHOB"/>
    <property type="match status" value="1"/>
</dbReference>
<dbReference type="Pfam" id="PF00072">
    <property type="entry name" value="Response_reg"/>
    <property type="match status" value="1"/>
</dbReference>
<dbReference type="SMART" id="SM00448">
    <property type="entry name" value="REC"/>
    <property type="match status" value="1"/>
</dbReference>
<evidence type="ECO:0000256" key="3">
    <source>
        <dbReference type="PROSITE-ProRule" id="PRU01091"/>
    </source>
</evidence>
<comment type="caution">
    <text evidence="6">The sequence shown here is derived from an EMBL/GenBank/DDBJ whole genome shotgun (WGS) entry which is preliminary data.</text>
</comment>
<dbReference type="Gene3D" id="1.10.10.10">
    <property type="entry name" value="Winged helix-like DNA-binding domain superfamily/Winged helix DNA-binding domain"/>
    <property type="match status" value="1"/>
</dbReference>
<evidence type="ECO:0000259" key="4">
    <source>
        <dbReference type="PROSITE" id="PS50110"/>
    </source>
</evidence>
<dbReference type="Proteomes" id="UP000478837">
    <property type="component" value="Unassembled WGS sequence"/>
</dbReference>
<dbReference type="SUPFAM" id="SSF52172">
    <property type="entry name" value="CheY-like"/>
    <property type="match status" value="1"/>
</dbReference>
<evidence type="ECO:0000259" key="5">
    <source>
        <dbReference type="PROSITE" id="PS51755"/>
    </source>
</evidence>
<dbReference type="InterPro" id="IPR016032">
    <property type="entry name" value="Sig_transdc_resp-reg_C-effctor"/>
</dbReference>
<sequence length="236" mass="27006">MKPRILVIDDEAHIQRFMKISLTAEGFDYLSAHTAVDGLDCIRNKHPALIILDLGLPDKDGGWLLSQLRSWSKTPVLVLTARDEEDEKVRLLTAGANDYLSKPFGIRELIARVRVLLRDVGESVSRPSRLECGDISLDTTTREVMRCGRIVSLTKKEFTLLNYLMGSANCLIKHEQLLHHIWGEYHTEDTHYLRILISQLRKKLEDDVNTPKYIITEPGIGYRFVCSPEHKQNTEQ</sequence>
<proteinExistence type="predicted"/>
<feature type="domain" description="Response regulatory" evidence="4">
    <location>
        <begin position="4"/>
        <end position="117"/>
    </location>
</feature>
<dbReference type="InterPro" id="IPR036388">
    <property type="entry name" value="WH-like_DNA-bd_sf"/>
</dbReference>
<dbReference type="Gene3D" id="6.10.250.690">
    <property type="match status" value="1"/>
</dbReference>
<name>A0A6L9MVJ6_9ALTE</name>
<feature type="DNA-binding region" description="OmpR/PhoB-type" evidence="3">
    <location>
        <begin position="127"/>
        <end position="226"/>
    </location>
</feature>
<protein>
    <submittedName>
        <fullName evidence="6">Response regulator</fullName>
    </submittedName>
</protein>
<evidence type="ECO:0000313" key="7">
    <source>
        <dbReference type="Proteomes" id="UP000478837"/>
    </source>
</evidence>
<dbReference type="SMART" id="SM00862">
    <property type="entry name" value="Trans_reg_C"/>
    <property type="match status" value="1"/>
</dbReference>
<feature type="modified residue" description="4-aspartylphosphate" evidence="2">
    <location>
        <position position="53"/>
    </location>
</feature>
<evidence type="ECO:0000313" key="6">
    <source>
        <dbReference type="EMBL" id="NDW22156.1"/>
    </source>
</evidence>
<dbReference type="SUPFAM" id="SSF46894">
    <property type="entry name" value="C-terminal effector domain of the bipartite response regulators"/>
    <property type="match status" value="1"/>
</dbReference>
<dbReference type="EMBL" id="JAAAWP010000006">
    <property type="protein sequence ID" value="NDW22156.1"/>
    <property type="molecule type" value="Genomic_DNA"/>
</dbReference>
<accession>A0A6L9MVJ6</accession>
<dbReference type="CDD" id="cd17620">
    <property type="entry name" value="REC_OmpR_KdpE-like"/>
    <property type="match status" value="1"/>
</dbReference>
<dbReference type="AlphaFoldDB" id="A0A6L9MVJ6"/>
<dbReference type="GO" id="GO:0006355">
    <property type="term" value="P:regulation of DNA-templated transcription"/>
    <property type="evidence" value="ECO:0007669"/>
    <property type="project" value="InterPro"/>
</dbReference>
<dbReference type="InterPro" id="IPR001789">
    <property type="entry name" value="Sig_transdc_resp-reg_receiver"/>
</dbReference>
<dbReference type="GO" id="GO:0005829">
    <property type="term" value="C:cytosol"/>
    <property type="evidence" value="ECO:0007669"/>
    <property type="project" value="TreeGrafter"/>
</dbReference>
<dbReference type="Pfam" id="PF00486">
    <property type="entry name" value="Trans_reg_C"/>
    <property type="match status" value="1"/>
</dbReference>
<dbReference type="GO" id="GO:0000976">
    <property type="term" value="F:transcription cis-regulatory region binding"/>
    <property type="evidence" value="ECO:0007669"/>
    <property type="project" value="TreeGrafter"/>
</dbReference>
<dbReference type="InterPro" id="IPR001867">
    <property type="entry name" value="OmpR/PhoB-type_DNA-bd"/>
</dbReference>
<dbReference type="InterPro" id="IPR039420">
    <property type="entry name" value="WalR-like"/>
</dbReference>
<dbReference type="GO" id="GO:0032993">
    <property type="term" value="C:protein-DNA complex"/>
    <property type="evidence" value="ECO:0007669"/>
    <property type="project" value="TreeGrafter"/>
</dbReference>
<feature type="domain" description="OmpR/PhoB-type" evidence="5">
    <location>
        <begin position="127"/>
        <end position="226"/>
    </location>
</feature>
<reference evidence="6 7" key="1">
    <citation type="submission" date="2020-01" db="EMBL/GenBank/DDBJ databases">
        <title>Genomes of bacteria type strains.</title>
        <authorList>
            <person name="Chen J."/>
            <person name="Zhu S."/>
            <person name="Yang J."/>
        </authorList>
    </citation>
    <scope>NUCLEOTIDE SEQUENCE [LARGE SCALE GENOMIC DNA]</scope>
    <source>
        <strain evidence="6 7">LMG 22958</strain>
    </source>
</reference>
<dbReference type="InterPro" id="IPR011006">
    <property type="entry name" value="CheY-like_superfamily"/>
</dbReference>
<evidence type="ECO:0000256" key="1">
    <source>
        <dbReference type="ARBA" id="ARBA00023125"/>
    </source>
</evidence>
<dbReference type="RefSeq" id="WP_163112006.1">
    <property type="nucleotide sequence ID" value="NZ_JAAAWP010000006.1"/>
</dbReference>
<dbReference type="Gene3D" id="3.40.50.2300">
    <property type="match status" value="1"/>
</dbReference>
<keyword evidence="2" id="KW-0597">Phosphoprotein</keyword>
<gene>
    <name evidence="6" type="ORF">GTW09_11535</name>
</gene>